<organism evidence="2 3">
    <name type="scientific">Ganoderma sinense ZZ0214-1</name>
    <dbReference type="NCBI Taxonomy" id="1077348"/>
    <lineage>
        <taxon>Eukaryota</taxon>
        <taxon>Fungi</taxon>
        <taxon>Dikarya</taxon>
        <taxon>Basidiomycota</taxon>
        <taxon>Agaricomycotina</taxon>
        <taxon>Agaricomycetes</taxon>
        <taxon>Polyporales</taxon>
        <taxon>Polyporaceae</taxon>
        <taxon>Ganoderma</taxon>
    </lineage>
</organism>
<proteinExistence type="predicted"/>
<protein>
    <recommendedName>
        <fullName evidence="4">BTB domain-containing protein</fullName>
    </recommendedName>
</protein>
<dbReference type="InterPro" id="IPR011333">
    <property type="entry name" value="SKP1/BTB/POZ_sf"/>
</dbReference>
<dbReference type="STRING" id="1077348.A0A2G8RXR0"/>
<dbReference type="AlphaFoldDB" id="A0A2G8RXR0"/>
<evidence type="ECO:0000313" key="3">
    <source>
        <dbReference type="Proteomes" id="UP000230002"/>
    </source>
</evidence>
<feature type="region of interest" description="Disordered" evidence="1">
    <location>
        <begin position="1"/>
        <end position="28"/>
    </location>
</feature>
<dbReference type="EMBL" id="AYKW01000045">
    <property type="protein sequence ID" value="PIL26301.1"/>
    <property type="molecule type" value="Genomic_DNA"/>
</dbReference>
<name>A0A2G8RXR0_9APHY</name>
<evidence type="ECO:0000256" key="1">
    <source>
        <dbReference type="SAM" id="MobiDB-lite"/>
    </source>
</evidence>
<accession>A0A2G8RXR0</accession>
<dbReference type="Gene3D" id="3.30.710.10">
    <property type="entry name" value="Potassium Channel Kv1.1, Chain A"/>
    <property type="match status" value="1"/>
</dbReference>
<comment type="caution">
    <text evidence="2">The sequence shown here is derived from an EMBL/GenBank/DDBJ whole genome shotgun (WGS) entry which is preliminary data.</text>
</comment>
<gene>
    <name evidence="2" type="ORF">GSI_12057</name>
</gene>
<keyword evidence="3" id="KW-1185">Reference proteome</keyword>
<evidence type="ECO:0000313" key="2">
    <source>
        <dbReference type="EMBL" id="PIL26301.1"/>
    </source>
</evidence>
<dbReference type="Proteomes" id="UP000230002">
    <property type="component" value="Unassembled WGS sequence"/>
</dbReference>
<sequence length="348" mass="38974">MQADETPLSRKRTRASPRNDNPPSLSKDEEFWYEDGTLVLIAANIEFRVYRGPLAKHSPVFRDLLALPQPPSSQSAPSTPIGSDTCPPCPKVHVTDSPSDLRHFLRAFVPGGTLDGALDAPKFGAVSAWIRLGHKYEVDKLVENSLQYLRRFYPKVLSESLSVCSGPIKKDRPEDVQGPHAIAIVNLARLTGSNDLLPLALLECCKLGAGIVSGYVREDGTVEHLHPDDLGRCFAAKEKLALRVVSAYLHVFEVPRDDDEGCLDSEECREALRESMQMFRLVGVDWVKVDELLEHERMELLTIENYSLCAHCREEAQKVIIKHRKQFWNALPRLFNVDVDGWALIAAK</sequence>
<evidence type="ECO:0008006" key="4">
    <source>
        <dbReference type="Google" id="ProtNLM"/>
    </source>
</evidence>
<dbReference type="OrthoDB" id="3217871at2759"/>
<reference evidence="2 3" key="1">
    <citation type="journal article" date="2015" name="Sci. Rep.">
        <title>Chromosome-level genome map provides insights into diverse defense mechanisms in the medicinal fungus Ganoderma sinense.</title>
        <authorList>
            <person name="Zhu Y."/>
            <person name="Xu J."/>
            <person name="Sun C."/>
            <person name="Zhou S."/>
            <person name="Xu H."/>
            <person name="Nelson D.R."/>
            <person name="Qian J."/>
            <person name="Song J."/>
            <person name="Luo H."/>
            <person name="Xiang L."/>
            <person name="Li Y."/>
            <person name="Xu Z."/>
            <person name="Ji A."/>
            <person name="Wang L."/>
            <person name="Lu S."/>
            <person name="Hayward A."/>
            <person name="Sun W."/>
            <person name="Li X."/>
            <person name="Schwartz D.C."/>
            <person name="Wang Y."/>
            <person name="Chen S."/>
        </authorList>
    </citation>
    <scope>NUCLEOTIDE SEQUENCE [LARGE SCALE GENOMIC DNA]</scope>
    <source>
        <strain evidence="2 3">ZZ0214-1</strain>
    </source>
</reference>